<evidence type="ECO:0000313" key="1">
    <source>
        <dbReference type="EMBL" id="TKA28432.1"/>
    </source>
</evidence>
<dbReference type="EMBL" id="NAJL01000018">
    <property type="protein sequence ID" value="TKA28432.1"/>
    <property type="molecule type" value="Genomic_DNA"/>
</dbReference>
<protein>
    <submittedName>
        <fullName evidence="1">Uncharacterized protein</fullName>
    </submittedName>
</protein>
<reference evidence="1 2" key="1">
    <citation type="submission" date="2017-03" db="EMBL/GenBank/DDBJ databases">
        <title>Genomes of endolithic fungi from Antarctica.</title>
        <authorList>
            <person name="Coleine C."/>
            <person name="Masonjones S."/>
            <person name="Stajich J.E."/>
        </authorList>
    </citation>
    <scope>NUCLEOTIDE SEQUENCE [LARGE SCALE GENOMIC DNA]</scope>
    <source>
        <strain evidence="1 2">CCFEE 6315</strain>
    </source>
</reference>
<dbReference type="OrthoDB" id="4934715at2759"/>
<evidence type="ECO:0000313" key="2">
    <source>
        <dbReference type="Proteomes" id="UP000308549"/>
    </source>
</evidence>
<dbReference type="Proteomes" id="UP000308549">
    <property type="component" value="Unassembled WGS sequence"/>
</dbReference>
<proteinExistence type="predicted"/>
<sequence length="155" mass="17278">MTEEADVRKRPELVQLARATCRHAKLRCNRLYPACDQVPDCGSSLATLWRWITEADGPSCIKCSPRGSCAYIERGLRFNAARRNNDATEDRSSGSFVIELIDSETSFERNQDVHRDINDDSLSAAGDGLSRLTGKLRLSGSAELDGMEFQKLTHE</sequence>
<keyword evidence="2" id="KW-1185">Reference proteome</keyword>
<organism evidence="1 2">
    <name type="scientific">Salinomyces thailandicus</name>
    <dbReference type="NCBI Taxonomy" id="706561"/>
    <lineage>
        <taxon>Eukaryota</taxon>
        <taxon>Fungi</taxon>
        <taxon>Dikarya</taxon>
        <taxon>Ascomycota</taxon>
        <taxon>Pezizomycotina</taxon>
        <taxon>Dothideomycetes</taxon>
        <taxon>Dothideomycetidae</taxon>
        <taxon>Mycosphaerellales</taxon>
        <taxon>Teratosphaeriaceae</taxon>
        <taxon>Salinomyces</taxon>
    </lineage>
</organism>
<dbReference type="AlphaFoldDB" id="A0A4U0U1U2"/>
<accession>A0A4U0U1U2</accession>
<comment type="caution">
    <text evidence="1">The sequence shown here is derived from an EMBL/GenBank/DDBJ whole genome shotgun (WGS) entry which is preliminary data.</text>
</comment>
<name>A0A4U0U1U2_9PEZI</name>
<gene>
    <name evidence="1" type="ORF">B0A50_03899</name>
</gene>